<reference evidence="6 7" key="1">
    <citation type="submission" date="2014-06" db="EMBL/GenBank/DDBJ databases">
        <authorList>
            <person name="Swart Estienne"/>
        </authorList>
    </citation>
    <scope>NUCLEOTIDE SEQUENCE [LARGE SCALE GENOMIC DNA]</scope>
    <source>
        <strain evidence="6 7">130c</strain>
    </source>
</reference>
<evidence type="ECO:0000313" key="7">
    <source>
        <dbReference type="Proteomes" id="UP000039865"/>
    </source>
</evidence>
<evidence type="ECO:0000256" key="2">
    <source>
        <dbReference type="ARBA" id="ARBA00022737"/>
    </source>
</evidence>
<feature type="compositionally biased region" description="Polar residues" evidence="4">
    <location>
        <begin position="114"/>
        <end position="125"/>
    </location>
</feature>
<dbReference type="Proteomes" id="UP000039865">
    <property type="component" value="Unassembled WGS sequence"/>
</dbReference>
<organism evidence="6 7">
    <name type="scientific">Stylonychia lemnae</name>
    <name type="common">Ciliate</name>
    <dbReference type="NCBI Taxonomy" id="5949"/>
    <lineage>
        <taxon>Eukaryota</taxon>
        <taxon>Sar</taxon>
        <taxon>Alveolata</taxon>
        <taxon>Ciliophora</taxon>
        <taxon>Intramacronucleata</taxon>
        <taxon>Spirotrichea</taxon>
        <taxon>Stichotrichia</taxon>
        <taxon>Sporadotrichida</taxon>
        <taxon>Oxytrichidae</taxon>
        <taxon>Stylonychinae</taxon>
        <taxon>Stylonychia</taxon>
    </lineage>
</organism>
<dbReference type="InterPro" id="IPR001680">
    <property type="entry name" value="WD40_rpt"/>
</dbReference>
<dbReference type="InterPro" id="IPR015943">
    <property type="entry name" value="WD40/YVTN_repeat-like_dom_sf"/>
</dbReference>
<dbReference type="SUPFAM" id="SSF50978">
    <property type="entry name" value="WD40 repeat-like"/>
    <property type="match status" value="1"/>
</dbReference>
<dbReference type="InterPro" id="IPR002048">
    <property type="entry name" value="EF_hand_dom"/>
</dbReference>
<feature type="repeat" description="WD" evidence="3">
    <location>
        <begin position="237"/>
        <end position="278"/>
    </location>
</feature>
<keyword evidence="1 3" id="KW-0853">WD repeat</keyword>
<dbReference type="Gene3D" id="1.10.238.10">
    <property type="entry name" value="EF-hand"/>
    <property type="match status" value="1"/>
</dbReference>
<dbReference type="GO" id="GO:0005509">
    <property type="term" value="F:calcium ion binding"/>
    <property type="evidence" value="ECO:0007669"/>
    <property type="project" value="InterPro"/>
</dbReference>
<dbReference type="PANTHER" id="PTHR19869">
    <property type="entry name" value="SPERMATID WD-REPEAT PROTEIN"/>
    <property type="match status" value="1"/>
</dbReference>
<accession>A0A078AKV8</accession>
<protein>
    <submittedName>
        <fullName evidence="6">Wd repeat-containing protein 31</fullName>
    </submittedName>
</protein>
<dbReference type="PROSITE" id="PS50294">
    <property type="entry name" value="WD_REPEATS_REGION"/>
    <property type="match status" value="1"/>
</dbReference>
<dbReference type="AlphaFoldDB" id="A0A078AKV8"/>
<dbReference type="OrthoDB" id="406225at2759"/>
<feature type="domain" description="EF-hand" evidence="5">
    <location>
        <begin position="43"/>
        <end position="78"/>
    </location>
</feature>
<dbReference type="Gene3D" id="2.130.10.10">
    <property type="entry name" value="YVTN repeat-like/Quinoprotein amine dehydrogenase"/>
    <property type="match status" value="2"/>
</dbReference>
<dbReference type="InParanoid" id="A0A078AKV8"/>
<dbReference type="PROSITE" id="PS50082">
    <property type="entry name" value="WD_REPEATS_2"/>
    <property type="match status" value="1"/>
</dbReference>
<gene>
    <name evidence="6" type="primary">Contig15589.g16610</name>
    <name evidence="6" type="ORF">STYLEM_10465</name>
</gene>
<dbReference type="SMART" id="SM00320">
    <property type="entry name" value="WD40"/>
    <property type="match status" value="6"/>
</dbReference>
<dbReference type="PROSITE" id="PS50222">
    <property type="entry name" value="EF_HAND_2"/>
    <property type="match status" value="1"/>
</dbReference>
<dbReference type="PANTHER" id="PTHR19869:SF1">
    <property type="entry name" value="WD REPEAT-CONTAINING PROTEIN 31"/>
    <property type="match status" value="1"/>
</dbReference>
<dbReference type="InterPro" id="IPR011992">
    <property type="entry name" value="EF-hand-dom_pair"/>
</dbReference>
<keyword evidence="2" id="KW-0677">Repeat</keyword>
<feature type="region of interest" description="Disordered" evidence="4">
    <location>
        <begin position="104"/>
        <end position="125"/>
    </location>
</feature>
<dbReference type="InterPro" id="IPR040066">
    <property type="entry name" value="WDR31"/>
</dbReference>
<evidence type="ECO:0000256" key="4">
    <source>
        <dbReference type="SAM" id="MobiDB-lite"/>
    </source>
</evidence>
<sequence>MVFIERFYLDDVIERLFKNDQKNNRVKFSDFMRYLDEEQTYDYNKQEYKQSLELFDQDKNGKADIEDIKRVLKTYSSLNDAQVNHFITLNLMNDPNANDDYEKNYEGEGDENFTKGNPPNFTTNQDNFAGKDRPGRLEWENFGLLQPNFISYICPVLDTPDSNKFLICAEFLIHYFDVEQKTGAFNHIGSLKSHDKVVNMCTPVNEQLFISCSRDPIIKLYNYPSQDDNQIQPTALFEGHDMSVTSASVSPCKTRLISGSRDQTTRLWDLETQQQLQSRKIERNAITYLKFLPYTQDLFIECSEDLTLRLWDIRARPFKPSIEFKVGTNFATTCDVLSQDGCDKLLVTGHRGFNESGADVKLWDLREFGEDKLVWNYPHHKFNPESVRFVQHSDPSPVIITASKDQQMHLIDVEKGDQLDSIKHGDSFISMDILGNKGLFVAADVKSNLNLFSYDNSSRQIKYFE</sequence>
<dbReference type="PROSITE" id="PS00678">
    <property type="entry name" value="WD_REPEATS_1"/>
    <property type="match status" value="1"/>
</dbReference>
<name>A0A078AKV8_STYLE</name>
<dbReference type="Pfam" id="PF00400">
    <property type="entry name" value="WD40"/>
    <property type="match status" value="2"/>
</dbReference>
<proteinExistence type="predicted"/>
<dbReference type="InterPro" id="IPR036322">
    <property type="entry name" value="WD40_repeat_dom_sf"/>
</dbReference>
<keyword evidence="7" id="KW-1185">Reference proteome</keyword>
<dbReference type="InterPro" id="IPR019775">
    <property type="entry name" value="WD40_repeat_CS"/>
</dbReference>
<evidence type="ECO:0000313" key="6">
    <source>
        <dbReference type="EMBL" id="CDW81448.1"/>
    </source>
</evidence>
<evidence type="ECO:0000259" key="5">
    <source>
        <dbReference type="PROSITE" id="PS50222"/>
    </source>
</evidence>
<evidence type="ECO:0000256" key="3">
    <source>
        <dbReference type="PROSITE-ProRule" id="PRU00221"/>
    </source>
</evidence>
<evidence type="ECO:0000256" key="1">
    <source>
        <dbReference type="ARBA" id="ARBA00022574"/>
    </source>
</evidence>
<dbReference type="SUPFAM" id="SSF47473">
    <property type="entry name" value="EF-hand"/>
    <property type="match status" value="1"/>
</dbReference>
<dbReference type="EMBL" id="CCKQ01009959">
    <property type="protein sequence ID" value="CDW81448.1"/>
    <property type="molecule type" value="Genomic_DNA"/>
</dbReference>